<organism evidence="1 2">
    <name type="scientific">Thelohanellus kitauei</name>
    <name type="common">Myxosporean</name>
    <dbReference type="NCBI Taxonomy" id="669202"/>
    <lineage>
        <taxon>Eukaryota</taxon>
        <taxon>Metazoa</taxon>
        <taxon>Cnidaria</taxon>
        <taxon>Myxozoa</taxon>
        <taxon>Myxosporea</taxon>
        <taxon>Bivalvulida</taxon>
        <taxon>Platysporina</taxon>
        <taxon>Myxobolidae</taxon>
        <taxon>Thelohanellus</taxon>
    </lineage>
</organism>
<keyword evidence="2" id="KW-1185">Reference proteome</keyword>
<evidence type="ECO:0000313" key="1">
    <source>
        <dbReference type="EMBL" id="KII73275.1"/>
    </source>
</evidence>
<dbReference type="GO" id="GO:0005762">
    <property type="term" value="C:mitochondrial large ribosomal subunit"/>
    <property type="evidence" value="ECO:0007669"/>
    <property type="project" value="InterPro"/>
</dbReference>
<dbReference type="GO" id="GO:0003735">
    <property type="term" value="F:structural constituent of ribosome"/>
    <property type="evidence" value="ECO:0007669"/>
    <property type="project" value="InterPro"/>
</dbReference>
<gene>
    <name evidence="1" type="ORF">RF11_15144</name>
</gene>
<dbReference type="Pfam" id="PF09809">
    <property type="entry name" value="MRP-L27"/>
    <property type="match status" value="1"/>
</dbReference>
<evidence type="ECO:0000313" key="2">
    <source>
        <dbReference type="Proteomes" id="UP000031668"/>
    </source>
</evidence>
<name>A0A0C2NA78_THEKT</name>
<reference evidence="1 2" key="1">
    <citation type="journal article" date="2014" name="Genome Biol. Evol.">
        <title>The genome of the myxosporean Thelohanellus kitauei shows adaptations to nutrient acquisition within its fish host.</title>
        <authorList>
            <person name="Yang Y."/>
            <person name="Xiong J."/>
            <person name="Zhou Z."/>
            <person name="Huo F."/>
            <person name="Miao W."/>
            <person name="Ran C."/>
            <person name="Liu Y."/>
            <person name="Zhang J."/>
            <person name="Feng J."/>
            <person name="Wang M."/>
            <person name="Wang M."/>
            <person name="Wang L."/>
            <person name="Yao B."/>
        </authorList>
    </citation>
    <scope>NUCLEOTIDE SEQUENCE [LARGE SCALE GENOMIC DNA]</scope>
    <source>
        <strain evidence="1">Wuqing</strain>
    </source>
</reference>
<sequence length="109" mass="13002">MRPSVSRILRSRFKIPQKFPQRSPMNGKRGNKNFYKGYGAPTYGFHTTTGKFIVQYHKVPPVSDFHSHRIENKFYVDIPDVPEEKSFLDKTKDYVKGRLNFYKRLIFRK</sequence>
<dbReference type="EMBL" id="JWZT01000912">
    <property type="protein sequence ID" value="KII73275.1"/>
    <property type="molecule type" value="Genomic_DNA"/>
</dbReference>
<dbReference type="AlphaFoldDB" id="A0A0C2NA78"/>
<accession>A0A0C2NA78</accession>
<protein>
    <recommendedName>
        <fullName evidence="3">39S ribosomal protein L41, mitochondrial</fullName>
    </recommendedName>
</protein>
<dbReference type="InterPro" id="IPR019189">
    <property type="entry name" value="Ribosomal_mL41"/>
</dbReference>
<evidence type="ECO:0008006" key="3">
    <source>
        <dbReference type="Google" id="ProtNLM"/>
    </source>
</evidence>
<dbReference type="Proteomes" id="UP000031668">
    <property type="component" value="Unassembled WGS sequence"/>
</dbReference>
<comment type="caution">
    <text evidence="1">The sequence shown here is derived from an EMBL/GenBank/DDBJ whole genome shotgun (WGS) entry which is preliminary data.</text>
</comment>
<proteinExistence type="predicted"/>